<dbReference type="PANTHER" id="PTHR23220">
    <property type="entry name" value="INTEGRIN ALPHA"/>
    <property type="match status" value="1"/>
</dbReference>
<keyword evidence="10 13" id="KW-0675">Receptor</keyword>
<dbReference type="InterPro" id="IPR048286">
    <property type="entry name" value="Integrin_alpha_Ig-like_3"/>
</dbReference>
<evidence type="ECO:0008006" key="20">
    <source>
        <dbReference type="Google" id="ProtNLM"/>
    </source>
</evidence>
<feature type="transmembrane region" description="Helical" evidence="13">
    <location>
        <begin position="583"/>
        <end position="603"/>
    </location>
</feature>
<evidence type="ECO:0000256" key="14">
    <source>
        <dbReference type="SAM" id="MobiDB-lite"/>
    </source>
</evidence>
<dbReference type="Pfam" id="PF20805">
    <property type="entry name" value="Integrin_A_Ig_2"/>
    <property type="match status" value="2"/>
</dbReference>
<evidence type="ECO:0000256" key="6">
    <source>
        <dbReference type="ARBA" id="ARBA00022889"/>
    </source>
</evidence>
<dbReference type="GO" id="GO:0008305">
    <property type="term" value="C:integrin complex"/>
    <property type="evidence" value="ECO:0007669"/>
    <property type="project" value="InterPro"/>
</dbReference>
<comment type="caution">
    <text evidence="13">Lacks conserved residue(s) required for the propagation of feature annotation.</text>
</comment>
<dbReference type="GO" id="GO:0007160">
    <property type="term" value="P:cell-matrix adhesion"/>
    <property type="evidence" value="ECO:0007669"/>
    <property type="project" value="TreeGrafter"/>
</dbReference>
<dbReference type="GO" id="GO:0005178">
    <property type="term" value="F:integrin binding"/>
    <property type="evidence" value="ECO:0007669"/>
    <property type="project" value="TreeGrafter"/>
</dbReference>
<dbReference type="SUPFAM" id="SSF69179">
    <property type="entry name" value="Integrin domains"/>
    <property type="match status" value="6"/>
</dbReference>
<dbReference type="PANTHER" id="PTHR23220:SF9">
    <property type="entry name" value="INTEGRIN ALPHA-6"/>
    <property type="match status" value="1"/>
</dbReference>
<feature type="repeat" description="FG-GAP" evidence="12">
    <location>
        <begin position="888"/>
        <end position="949"/>
    </location>
</feature>
<keyword evidence="6 13" id="KW-0130">Cell adhesion</keyword>
<dbReference type="Proteomes" id="UP000250572">
    <property type="component" value="Unassembled WGS sequence"/>
</dbReference>
<feature type="repeat" description="FG-GAP" evidence="12">
    <location>
        <begin position="950"/>
        <end position="1007"/>
    </location>
</feature>
<feature type="transmembrane region" description="Helical" evidence="13">
    <location>
        <begin position="523"/>
        <end position="545"/>
    </location>
</feature>
<dbReference type="Gene3D" id="2.130.10.130">
    <property type="entry name" value="Integrin alpha, N-terminal"/>
    <property type="match status" value="1"/>
</dbReference>
<dbReference type="GO" id="GO:0007229">
    <property type="term" value="P:integrin-mediated signaling pathway"/>
    <property type="evidence" value="ECO:0007669"/>
    <property type="project" value="UniProtKB-KW"/>
</dbReference>
<dbReference type="InterPro" id="IPR028994">
    <property type="entry name" value="Integrin_alpha_N"/>
</dbReference>
<dbReference type="Pfam" id="PF08441">
    <property type="entry name" value="Integrin_A_Ig_1"/>
    <property type="match status" value="2"/>
</dbReference>
<dbReference type="Gene3D" id="2.60.40.1460">
    <property type="entry name" value="Integrin domains. Chain A, domain 2"/>
    <property type="match status" value="2"/>
</dbReference>
<keyword evidence="9 13" id="KW-0472">Membrane</keyword>
<feature type="repeat" description="FG-GAP" evidence="12">
    <location>
        <begin position="828"/>
        <end position="886"/>
    </location>
</feature>
<feature type="repeat" description="FG-GAP" evidence="12">
    <location>
        <begin position="1020"/>
        <end position="1081"/>
    </location>
</feature>
<evidence type="ECO:0000256" key="13">
    <source>
        <dbReference type="RuleBase" id="RU003762"/>
    </source>
</evidence>
<dbReference type="GO" id="GO:0009897">
    <property type="term" value="C:external side of plasma membrane"/>
    <property type="evidence" value="ECO:0007669"/>
    <property type="project" value="TreeGrafter"/>
</dbReference>
<evidence type="ECO:0000256" key="1">
    <source>
        <dbReference type="ARBA" id="ARBA00004479"/>
    </source>
</evidence>
<gene>
    <name evidence="18" type="ORF">CCH79_00005160</name>
</gene>
<dbReference type="InterPro" id="IPR013517">
    <property type="entry name" value="FG-GAP"/>
</dbReference>
<feature type="region of interest" description="Disordered" evidence="14">
    <location>
        <begin position="144"/>
        <end position="169"/>
    </location>
</feature>
<feature type="domain" description="Integrin alpha second immunoglobulin-like" evidence="16">
    <location>
        <begin position="180"/>
        <end position="334"/>
    </location>
</feature>
<feature type="repeat" description="FG-GAP" evidence="12">
    <location>
        <begin position="613"/>
        <end position="679"/>
    </location>
</feature>
<feature type="transmembrane region" description="Helical" evidence="13">
    <location>
        <begin position="1599"/>
        <end position="1623"/>
    </location>
</feature>
<dbReference type="InterPro" id="IPR018184">
    <property type="entry name" value="Integrin_alpha_C_CS"/>
</dbReference>
<comment type="subcellular location">
    <subcellularLocation>
        <location evidence="1 13">Membrane</location>
        <topology evidence="1 13">Single-pass type I membrane protein</topology>
    </subcellularLocation>
</comment>
<dbReference type="SMART" id="SM00191">
    <property type="entry name" value="Int_alpha"/>
    <property type="match status" value="5"/>
</dbReference>
<proteinExistence type="inferred from homology"/>
<dbReference type="GO" id="GO:0098609">
    <property type="term" value="P:cell-cell adhesion"/>
    <property type="evidence" value="ECO:0007669"/>
    <property type="project" value="TreeGrafter"/>
</dbReference>
<feature type="domain" description="Integrin alpha first immunoglubulin-like" evidence="15">
    <location>
        <begin position="18"/>
        <end position="178"/>
    </location>
</feature>
<dbReference type="Gene3D" id="2.60.40.1530">
    <property type="entry name" value="ntegrin, alpha v. Chain A, domain 4"/>
    <property type="match status" value="3"/>
</dbReference>
<dbReference type="Gene3D" id="1.20.5.930">
    <property type="entry name" value="Bicelle-embedded integrin alpha(iib) transmembrane segment"/>
    <property type="match status" value="2"/>
</dbReference>
<protein>
    <recommendedName>
        <fullName evidence="20">Integrin alpha-2 domain-containing protein</fullName>
    </recommendedName>
</protein>
<evidence type="ECO:0000256" key="8">
    <source>
        <dbReference type="ARBA" id="ARBA00023037"/>
    </source>
</evidence>
<dbReference type="PROSITE" id="PS51470">
    <property type="entry name" value="FG_GAP"/>
    <property type="match status" value="6"/>
</dbReference>
<evidence type="ECO:0000313" key="18">
    <source>
        <dbReference type="EMBL" id="PWA25410.1"/>
    </source>
</evidence>
<dbReference type="EMBL" id="NHOQ01001318">
    <property type="protein sequence ID" value="PWA25410.1"/>
    <property type="molecule type" value="Genomic_DNA"/>
</dbReference>
<evidence type="ECO:0000259" key="17">
    <source>
        <dbReference type="Pfam" id="PF20806"/>
    </source>
</evidence>
<dbReference type="InterPro" id="IPR013649">
    <property type="entry name" value="Integrin_alpha_Ig-like_1"/>
</dbReference>
<accession>A0A315VQN1</accession>
<organism evidence="18 19">
    <name type="scientific">Gambusia affinis</name>
    <name type="common">Western mosquitofish</name>
    <name type="synonym">Heterandria affinis</name>
    <dbReference type="NCBI Taxonomy" id="33528"/>
    <lineage>
        <taxon>Eukaryota</taxon>
        <taxon>Metazoa</taxon>
        <taxon>Chordata</taxon>
        <taxon>Craniata</taxon>
        <taxon>Vertebrata</taxon>
        <taxon>Euteleostomi</taxon>
        <taxon>Actinopterygii</taxon>
        <taxon>Neopterygii</taxon>
        <taxon>Teleostei</taxon>
        <taxon>Neoteleostei</taxon>
        <taxon>Acanthomorphata</taxon>
        <taxon>Ovalentaria</taxon>
        <taxon>Atherinomorphae</taxon>
        <taxon>Cyprinodontiformes</taxon>
        <taxon>Poeciliidae</taxon>
        <taxon>Poeciliinae</taxon>
        <taxon>Gambusia</taxon>
    </lineage>
</organism>
<keyword evidence="5" id="KW-0677">Repeat</keyword>
<dbReference type="GO" id="GO:0033627">
    <property type="term" value="P:cell adhesion mediated by integrin"/>
    <property type="evidence" value="ECO:0007669"/>
    <property type="project" value="TreeGrafter"/>
</dbReference>
<dbReference type="InterPro" id="IPR032695">
    <property type="entry name" value="Integrin_dom_sf"/>
</dbReference>
<feature type="domain" description="Integrin alpha first immunoglubulin-like" evidence="15">
    <location>
        <begin position="1066"/>
        <end position="1221"/>
    </location>
</feature>
<feature type="repeat" description="FG-GAP" evidence="12">
    <location>
        <begin position="686"/>
        <end position="746"/>
    </location>
</feature>
<keyword evidence="8 13" id="KW-0401">Integrin</keyword>
<dbReference type="Pfam" id="PF20806">
    <property type="entry name" value="Integrin_A_Ig_3"/>
    <property type="match status" value="2"/>
</dbReference>
<dbReference type="SUPFAM" id="SSF69318">
    <property type="entry name" value="Integrin alpha N-terminal domain"/>
    <property type="match status" value="1"/>
</dbReference>
<evidence type="ECO:0000256" key="12">
    <source>
        <dbReference type="PROSITE-ProRule" id="PRU00803"/>
    </source>
</evidence>
<dbReference type="PROSITE" id="PS00242">
    <property type="entry name" value="INTEGRIN_ALPHA"/>
    <property type="match status" value="1"/>
</dbReference>
<dbReference type="GO" id="GO:0050900">
    <property type="term" value="P:leukocyte migration"/>
    <property type="evidence" value="ECO:0007669"/>
    <property type="project" value="TreeGrafter"/>
</dbReference>
<evidence type="ECO:0000256" key="7">
    <source>
        <dbReference type="ARBA" id="ARBA00022989"/>
    </source>
</evidence>
<reference evidence="18 19" key="1">
    <citation type="journal article" date="2018" name="G3 (Bethesda)">
        <title>A High-Quality Reference Genome for the Invasive Mosquitofish Gambusia affinis Using a Chicago Library.</title>
        <authorList>
            <person name="Hoffberg S.L."/>
            <person name="Troendle N.J."/>
            <person name="Glenn T.C."/>
            <person name="Mahmud O."/>
            <person name="Louha S."/>
            <person name="Chalopin D."/>
            <person name="Bennetzen J.L."/>
            <person name="Mauricio R."/>
        </authorList>
    </citation>
    <scope>NUCLEOTIDE SEQUENCE [LARGE SCALE GENOMIC DNA]</scope>
    <source>
        <strain evidence="18">NE01/NJP1002.9</strain>
        <tissue evidence="18">Muscle</tissue>
    </source>
</reference>
<evidence type="ECO:0000259" key="16">
    <source>
        <dbReference type="Pfam" id="PF20805"/>
    </source>
</evidence>
<comment type="similarity">
    <text evidence="2 13">Belongs to the integrin alpha chain family.</text>
</comment>
<dbReference type="InterPro" id="IPR013519">
    <property type="entry name" value="Int_alpha_beta-p"/>
</dbReference>
<evidence type="ECO:0000259" key="15">
    <source>
        <dbReference type="Pfam" id="PF08441"/>
    </source>
</evidence>
<dbReference type="PRINTS" id="PR01185">
    <property type="entry name" value="INTEGRINA"/>
</dbReference>
<keyword evidence="11" id="KW-0325">Glycoprotein</keyword>
<keyword evidence="19" id="KW-1185">Reference proteome</keyword>
<dbReference type="STRING" id="33528.ENSGAFP00000011786"/>
<evidence type="ECO:0000256" key="9">
    <source>
        <dbReference type="ARBA" id="ARBA00023136"/>
    </source>
</evidence>
<keyword evidence="4" id="KW-0732">Signal</keyword>
<evidence type="ECO:0000256" key="2">
    <source>
        <dbReference type="ARBA" id="ARBA00008054"/>
    </source>
</evidence>
<evidence type="ECO:0000256" key="3">
    <source>
        <dbReference type="ARBA" id="ARBA00022692"/>
    </source>
</evidence>
<sequence length="1645" mass="182692">MDFVLFAETVTEPFLHRARPVVNIQKKITFSPSKINLSQKNCGNTFCLKVKTCFTYTANPSSYAPRLTVGYSLEADADRTKNNLLPRAIFTEPSESDSNHIYKKTITMGTKGREQCFTQQLAIQENIKDKLRAIPIDVSVNIQDAQRKRRQTQASPLSPALDADDAQPTRSKVEFIKEGCGRDNVCQSNLVIGYRYGFRTTDEDKFTPLNMENGVPVFTLSSQKYIALEVTVTNPHGDDAYEASVIANFPSSLTYSAYRVSPEKLQVTCIANKNGSMADCELGNPFKRDSETTFYLILGTAGISASTSELEVELVLNTTSTQQNLMPVKAKAKVAIVLQVSLSGQVQPSQVYFSGNVKGEMAMKTESDIGSAVTYQFRIINLGKRLTDLGTATLLIEWPKSTKSEKWLLYLMKVSSIGVERIHCTPNEENFLNLSCGSTAECVTIRCPLGGLDINALITLKSRLWNSTFIEDYSKFHHVDVLVKASLHVDRVTTNTILRNAETTVKLSVFPERRSAQYGGVPWWIIVLSVLLGLLLLALLAFLLWKCGFFNRAKYEDTVPSYSAVRIRREERATRLFASSGKIYALMEGCTTSGLWLFVLLLGCRRLSAFSFDTEKVLQRNGDPGSLFGFSLAMHQQVRPEDKRILLVGAPRAKALNNQKSNVTGGLYKCEISPNPSDCQRVMFDNDENLSTEIKENQWMGVSVRSQGPGGKIITCAHRYQDLNYQTRNIVGRCYVLSQDVTLKKSVEDGVEDGGSWHFCQYRNPGHQRFGSCQQGISVAFDLEHRYFIFGAPGAYNWKGLVHMEQRNDSLSLLGLYNEVAMETGGEQARKASDVPTPDSSYLGFSLAVGQALTNKGQLTVVAGAPRAYYSGAVVLLKKGSKDRGDMLEEFTLKGEGLASSFGYDLTVLDLNGDGWDDIVVGAPQYFEKDSEIGGAVYVYINQAGKWDQVEPKRIDGLADSMFGLAVENLGDINQDKYHDFAVGAPYEDNGAGKVHIFHGSATEGFRKKATQLTHTLTKLVFQVLSSKSGVRQFGYSLAGNMDLDKNSYPDLAVGSLSDSVFIYKTRPVVSIEKKITITPKKIDLTKKNCPEGVCLKVEACFSYTAGAQSSSAPLAMKYNFEVDADRTKDNLEPRGTFKDEENLSTGLITMDAKEPQKCITRTLVVKDNIKDKLRGLPIDVSVNIQNAKRKRRQAQDAQLAPVLDPKDAEPFRSNVAFLKDGCGDDDVCTSNLMLKRYRYVYKDGADFHSFEMENGVPVISLSGQKSAALEVTVANPKGEDAYEAFVVANFPRSVTYARYDLKAGQVSCNPNLNGSKVDCEVGNPLKRDSEVRQSTYLSLNNTTFYILFDITNTTEVEIELKLKTTSTQQNLMNVKAKAQVAIRLILSLSGQVEPSQVYYNGDAKGVTDVKAESDIGSAIKYWFTIINRGKRLKDIGQVTLHIDWPKMTDKDNHLLYLMTISYTGLKNIQCSPKEEINQLGKKSVNRKRRDITQGINGTISFYTGEKKQETLSCGGGAKCVTMKCLLEDLDDKVTITLNSRLWNNTFVEEYSDLNYVDVMVSASLHVNSSTKIILEEGAETQVRLSVFPERRSARFGGVAWWIIFLSILMLLLLLALLAFLLWKCGVFKKNKDNPSDTEKLTSNA</sequence>
<feature type="domain" description="Integrin alpha second immunoglobulin-like" evidence="16">
    <location>
        <begin position="1223"/>
        <end position="1381"/>
    </location>
</feature>
<dbReference type="Pfam" id="PF01839">
    <property type="entry name" value="FG-GAP"/>
    <property type="match status" value="2"/>
</dbReference>
<dbReference type="InterPro" id="IPR048285">
    <property type="entry name" value="Integrin_alpha_Ig-like_2"/>
</dbReference>
<keyword evidence="7 13" id="KW-1133">Transmembrane helix</keyword>
<feature type="domain" description="Integrin alpha third immunoglobulin-like" evidence="17">
    <location>
        <begin position="340"/>
        <end position="434"/>
    </location>
</feature>
<evidence type="ECO:0000256" key="10">
    <source>
        <dbReference type="ARBA" id="ARBA00023170"/>
    </source>
</evidence>
<evidence type="ECO:0000313" key="19">
    <source>
        <dbReference type="Proteomes" id="UP000250572"/>
    </source>
</evidence>
<feature type="domain" description="Integrin alpha third immunoglobulin-like" evidence="17">
    <location>
        <begin position="1387"/>
        <end position="1590"/>
    </location>
</feature>
<comment type="caution">
    <text evidence="18">The sequence shown here is derived from an EMBL/GenBank/DDBJ whole genome shotgun (WGS) entry which is preliminary data.</text>
</comment>
<keyword evidence="3 13" id="KW-0812">Transmembrane</keyword>
<name>A0A315VQN1_GAMAF</name>
<evidence type="ECO:0000256" key="4">
    <source>
        <dbReference type="ARBA" id="ARBA00022729"/>
    </source>
</evidence>
<evidence type="ECO:0000256" key="11">
    <source>
        <dbReference type="ARBA" id="ARBA00023180"/>
    </source>
</evidence>
<evidence type="ECO:0000256" key="5">
    <source>
        <dbReference type="ARBA" id="ARBA00022737"/>
    </source>
</evidence>
<dbReference type="InterPro" id="IPR000413">
    <property type="entry name" value="Integrin_alpha"/>
</dbReference>
<dbReference type="Gene3D" id="2.60.40.1510">
    <property type="entry name" value="ntegrin, alpha v. Chain A, domain 3"/>
    <property type="match status" value="2"/>
</dbReference>